<dbReference type="Proteomes" id="UP000473278">
    <property type="component" value="Unassembled WGS sequence"/>
</dbReference>
<dbReference type="AlphaFoldDB" id="A0A6M1T0G4"/>
<dbReference type="RefSeq" id="WP_165141920.1">
    <property type="nucleotide sequence ID" value="NZ_JAALLT010000003.1"/>
</dbReference>
<sequence length="152" mass="18114">MLLTIISIVILGLSPVETPLAEDSVLYLRFEQQSDDVVRKRIGLPPNSYFYEYKMIYKGTDYSPISLYEPEVTNIDTVSLDKIKSLDIKTHMWLKDYFLEYFKYFEEQNPYVNDDGTCRFFEFGEVDRIVIVEIDRENNRALLHYVIHQKYE</sequence>
<dbReference type="EMBL" id="JAALLT010000003">
    <property type="protein sequence ID" value="NGP76984.1"/>
    <property type="molecule type" value="Genomic_DNA"/>
</dbReference>
<reference evidence="1 2" key="1">
    <citation type="submission" date="2020-02" db="EMBL/GenBank/DDBJ databases">
        <title>Balneolaceae bacterium YR4-1, complete genome.</title>
        <authorList>
            <person name="Li Y."/>
            <person name="Wu S."/>
        </authorList>
    </citation>
    <scope>NUCLEOTIDE SEQUENCE [LARGE SCALE GENOMIC DNA]</scope>
    <source>
        <strain evidence="1 2">YR4-1</strain>
    </source>
</reference>
<accession>A0A6M1T0G4</accession>
<evidence type="ECO:0000313" key="2">
    <source>
        <dbReference type="Proteomes" id="UP000473278"/>
    </source>
</evidence>
<protein>
    <submittedName>
        <fullName evidence="1">Uncharacterized protein</fullName>
    </submittedName>
</protein>
<comment type="caution">
    <text evidence="1">The sequence shown here is derived from an EMBL/GenBank/DDBJ whole genome shotgun (WGS) entry which is preliminary data.</text>
</comment>
<proteinExistence type="predicted"/>
<keyword evidence="2" id="KW-1185">Reference proteome</keyword>
<evidence type="ECO:0000313" key="1">
    <source>
        <dbReference type="EMBL" id="NGP76984.1"/>
    </source>
</evidence>
<gene>
    <name evidence="1" type="ORF">G3570_10090</name>
</gene>
<organism evidence="1 2">
    <name type="scientific">Halalkalibaculum roseum</name>
    <dbReference type="NCBI Taxonomy" id="2709311"/>
    <lineage>
        <taxon>Bacteria</taxon>
        <taxon>Pseudomonadati</taxon>
        <taxon>Balneolota</taxon>
        <taxon>Balneolia</taxon>
        <taxon>Balneolales</taxon>
        <taxon>Balneolaceae</taxon>
        <taxon>Halalkalibaculum</taxon>
    </lineage>
</organism>
<name>A0A6M1T0G4_9BACT</name>